<dbReference type="eggNOG" id="COG1073">
    <property type="taxonomic scope" value="Bacteria"/>
</dbReference>
<dbReference type="Gene3D" id="3.40.50.1820">
    <property type="entry name" value="alpha/beta hydrolase"/>
    <property type="match status" value="1"/>
</dbReference>
<dbReference type="RefSeq" id="WP_006442229.1">
    <property type="nucleotide sequence ID" value="NZ_CP036524.1"/>
</dbReference>
<protein>
    <recommendedName>
        <fullName evidence="1">Serine aminopeptidase S33 domain-containing protein</fullName>
    </recommendedName>
</protein>
<dbReference type="EMBL" id="ABYI02000018">
    <property type="protein sequence ID" value="EEG74936.1"/>
    <property type="molecule type" value="Genomic_DNA"/>
</dbReference>
<name>C0BYK8_9FIRM</name>
<accession>C0BYK8</accession>
<evidence type="ECO:0000259" key="1">
    <source>
        <dbReference type="Pfam" id="PF12146"/>
    </source>
</evidence>
<sequence length="319" mass="36358">MMQKRLKTSVKAAAAIAAAAAADFAALRIFLNMAVERRCRFFKSQDDRKKPCREEIRRGMDWLDKQRSETVTVKSFDGLKLKGHYIEARDAGRIVVMFHGWRGTWKHDFGACARELYEEGSSLLLPEQRAQGESEGTYMGFGILERHDCHTWLDWVEEHNKENVPVYLYGVSMGAATVLMAAGERLPECVKGIIADCGFSRPGDMVLNFGQKHFRLVGTRTVKRLTRRCRRKAGFGFDDYSAPEAMENCTVPVLFIHGKADTFVPCEMTLHNYEACRSRKRLLLVDGAEHCESYLKDRGAYMEAVHWLWEQNDGNSAEK</sequence>
<comment type="caution">
    <text evidence="2">The sequence shown here is derived from an EMBL/GenBank/DDBJ whole genome shotgun (WGS) entry which is preliminary data.</text>
</comment>
<reference evidence="2" key="2">
    <citation type="submission" date="2013-06" db="EMBL/GenBank/DDBJ databases">
        <title>Draft genome sequence of Clostridium hylemonae (DSM 15053).</title>
        <authorList>
            <person name="Sudarsanam P."/>
            <person name="Ley R."/>
            <person name="Guruge J."/>
            <person name="Turnbaugh P.J."/>
            <person name="Mahowald M."/>
            <person name="Liep D."/>
            <person name="Gordon J."/>
        </authorList>
    </citation>
    <scope>NUCLEOTIDE SEQUENCE</scope>
    <source>
        <strain evidence="2">DSM 15053</strain>
    </source>
</reference>
<proteinExistence type="predicted"/>
<reference evidence="2" key="1">
    <citation type="submission" date="2009-02" db="EMBL/GenBank/DDBJ databases">
        <authorList>
            <person name="Fulton L."/>
            <person name="Clifton S."/>
            <person name="Fulton B."/>
            <person name="Xu J."/>
            <person name="Minx P."/>
            <person name="Pepin K.H."/>
            <person name="Johnson M."/>
            <person name="Bhonagiri V."/>
            <person name="Nash W.E."/>
            <person name="Mardis E.R."/>
            <person name="Wilson R.K."/>
        </authorList>
    </citation>
    <scope>NUCLEOTIDE SEQUENCE [LARGE SCALE GENOMIC DNA]</scope>
    <source>
        <strain evidence="2">DSM 15053</strain>
    </source>
</reference>
<dbReference type="SUPFAM" id="SSF53474">
    <property type="entry name" value="alpha/beta-Hydrolases"/>
    <property type="match status" value="1"/>
</dbReference>
<dbReference type="PANTHER" id="PTHR43358">
    <property type="entry name" value="ALPHA/BETA-HYDROLASE"/>
    <property type="match status" value="1"/>
</dbReference>
<dbReference type="STRING" id="553973.CLOHYLEM_04897"/>
<organism evidence="2 3">
    <name type="scientific">[Clostridium] hylemonae DSM 15053</name>
    <dbReference type="NCBI Taxonomy" id="553973"/>
    <lineage>
        <taxon>Bacteria</taxon>
        <taxon>Bacillati</taxon>
        <taxon>Bacillota</taxon>
        <taxon>Clostridia</taxon>
        <taxon>Lachnospirales</taxon>
        <taxon>Lachnospiraceae</taxon>
    </lineage>
</organism>
<dbReference type="Pfam" id="PF12146">
    <property type="entry name" value="Hydrolase_4"/>
    <property type="match status" value="1"/>
</dbReference>
<dbReference type="PANTHER" id="PTHR43358:SF4">
    <property type="entry name" value="ALPHA_BETA HYDROLASE FOLD-1 DOMAIN-CONTAINING PROTEIN"/>
    <property type="match status" value="1"/>
</dbReference>
<evidence type="ECO:0000313" key="3">
    <source>
        <dbReference type="Proteomes" id="UP000004893"/>
    </source>
</evidence>
<dbReference type="Proteomes" id="UP000004893">
    <property type="component" value="Unassembled WGS sequence"/>
</dbReference>
<dbReference type="InterPro" id="IPR052920">
    <property type="entry name" value="DNA-binding_regulatory"/>
</dbReference>
<feature type="domain" description="Serine aminopeptidase S33" evidence="1">
    <location>
        <begin position="93"/>
        <end position="224"/>
    </location>
</feature>
<dbReference type="InterPro" id="IPR022742">
    <property type="entry name" value="Hydrolase_4"/>
</dbReference>
<evidence type="ECO:0000313" key="2">
    <source>
        <dbReference type="EMBL" id="EEG74936.1"/>
    </source>
</evidence>
<dbReference type="AlphaFoldDB" id="C0BYK8"/>
<dbReference type="InterPro" id="IPR029058">
    <property type="entry name" value="AB_hydrolase_fold"/>
</dbReference>
<dbReference type="HOGENOM" id="CLU_029375_6_3_9"/>
<gene>
    <name evidence="2" type="ORF">CLOHYLEM_04897</name>
</gene>
<keyword evidence="3" id="KW-1185">Reference proteome</keyword>